<keyword evidence="3" id="KW-1185">Reference proteome</keyword>
<dbReference type="Proteomes" id="UP000076925">
    <property type="component" value="Unassembled WGS sequence"/>
</dbReference>
<accession>A0A139X643</accession>
<gene>
    <name evidence="2" type="ORF">WA1_26950</name>
</gene>
<organism evidence="2 3">
    <name type="scientific">Scytonema hofmannii PCC 7110</name>
    <dbReference type="NCBI Taxonomy" id="128403"/>
    <lineage>
        <taxon>Bacteria</taxon>
        <taxon>Bacillati</taxon>
        <taxon>Cyanobacteriota</taxon>
        <taxon>Cyanophyceae</taxon>
        <taxon>Nostocales</taxon>
        <taxon>Scytonemataceae</taxon>
        <taxon>Scytonema</taxon>
    </lineage>
</organism>
<evidence type="ECO:0000313" key="3">
    <source>
        <dbReference type="Proteomes" id="UP000076925"/>
    </source>
</evidence>
<dbReference type="OrthoDB" id="515910at2"/>
<comment type="caution">
    <text evidence="2">The sequence shown here is derived from an EMBL/GenBank/DDBJ whole genome shotgun (WGS) entry which is preliminary data.</text>
</comment>
<feature type="region of interest" description="Disordered" evidence="1">
    <location>
        <begin position="48"/>
        <end position="68"/>
    </location>
</feature>
<reference evidence="2 3" key="1">
    <citation type="journal article" date="2013" name="Genome Biol. Evol.">
        <title>Genomes of Stigonematalean cyanobacteria (subsection V) and the evolution of oxygenic photosynthesis from prokaryotes to plastids.</title>
        <authorList>
            <person name="Dagan T."/>
            <person name="Roettger M."/>
            <person name="Stucken K."/>
            <person name="Landan G."/>
            <person name="Koch R."/>
            <person name="Major P."/>
            <person name="Gould S.B."/>
            <person name="Goremykin V.V."/>
            <person name="Rippka R."/>
            <person name="Tandeau de Marsac N."/>
            <person name="Gugger M."/>
            <person name="Lockhart P.J."/>
            <person name="Allen J.F."/>
            <person name="Brune I."/>
            <person name="Maus I."/>
            <person name="Puhler A."/>
            <person name="Martin W.F."/>
        </authorList>
    </citation>
    <scope>NUCLEOTIDE SEQUENCE [LARGE SCALE GENOMIC DNA]</scope>
    <source>
        <strain evidence="2 3">PCC 7110</strain>
    </source>
</reference>
<sequence>MFSPLSTEEPGHRRFFNPVRVFLHLLSGLWEKRDMVNDETYLINSDDVRDNLEDLSEEEPSSPDEDRN</sequence>
<proteinExistence type="predicted"/>
<name>A0A139X643_9CYAN</name>
<evidence type="ECO:0000256" key="1">
    <source>
        <dbReference type="SAM" id="MobiDB-lite"/>
    </source>
</evidence>
<dbReference type="RefSeq" id="WP_017749576.1">
    <property type="nucleotide sequence ID" value="NZ_KQ976354.1"/>
</dbReference>
<evidence type="ECO:0000313" key="2">
    <source>
        <dbReference type="EMBL" id="KYC40181.1"/>
    </source>
</evidence>
<dbReference type="EMBL" id="ANNX02000030">
    <property type="protein sequence ID" value="KYC40181.1"/>
    <property type="molecule type" value="Genomic_DNA"/>
</dbReference>
<feature type="compositionally biased region" description="Acidic residues" evidence="1">
    <location>
        <begin position="53"/>
        <end position="68"/>
    </location>
</feature>
<dbReference type="AlphaFoldDB" id="A0A139X643"/>
<protein>
    <submittedName>
        <fullName evidence="2">Uncharacterized protein</fullName>
    </submittedName>
</protein>